<dbReference type="Pfam" id="PF13399">
    <property type="entry name" value="LytR_C"/>
    <property type="match status" value="1"/>
</dbReference>
<dbReference type="InterPro" id="IPR050922">
    <property type="entry name" value="LytR/CpsA/Psr_CW_biosynth"/>
</dbReference>
<feature type="domain" description="LytR/CpsA/Psr regulator C-terminal" evidence="5">
    <location>
        <begin position="392"/>
        <end position="474"/>
    </location>
</feature>
<dbReference type="RefSeq" id="WP_345663785.1">
    <property type="nucleotide sequence ID" value="NZ_BAABET010000007.1"/>
</dbReference>
<evidence type="ECO:0000256" key="1">
    <source>
        <dbReference type="ARBA" id="ARBA00006068"/>
    </source>
</evidence>
<gene>
    <name evidence="6" type="ORF">GCM10023086_49170</name>
</gene>
<dbReference type="EMBL" id="BAABET010000007">
    <property type="protein sequence ID" value="GAA4323403.1"/>
    <property type="molecule type" value="Genomic_DNA"/>
</dbReference>
<comment type="similarity">
    <text evidence="1">Belongs to the LytR/CpsA/Psr (LCP) family.</text>
</comment>
<name>A0ABP8GG76_9ACTN</name>
<proteinExistence type="inferred from homology"/>
<dbReference type="Gene3D" id="3.40.630.190">
    <property type="entry name" value="LCP protein"/>
    <property type="match status" value="1"/>
</dbReference>
<feature type="compositionally biased region" description="Low complexity" evidence="2">
    <location>
        <begin position="370"/>
        <end position="387"/>
    </location>
</feature>
<feature type="region of interest" description="Disordered" evidence="2">
    <location>
        <begin position="476"/>
        <end position="513"/>
    </location>
</feature>
<keyword evidence="3" id="KW-0812">Transmembrane</keyword>
<evidence type="ECO:0000256" key="3">
    <source>
        <dbReference type="SAM" id="Phobius"/>
    </source>
</evidence>
<feature type="region of interest" description="Disordered" evidence="2">
    <location>
        <begin position="1"/>
        <end position="31"/>
    </location>
</feature>
<evidence type="ECO:0000259" key="4">
    <source>
        <dbReference type="Pfam" id="PF03816"/>
    </source>
</evidence>
<reference evidence="7" key="1">
    <citation type="journal article" date="2019" name="Int. J. Syst. Evol. Microbiol.">
        <title>The Global Catalogue of Microorganisms (GCM) 10K type strain sequencing project: providing services to taxonomists for standard genome sequencing and annotation.</title>
        <authorList>
            <consortium name="The Broad Institute Genomics Platform"/>
            <consortium name="The Broad Institute Genome Sequencing Center for Infectious Disease"/>
            <person name="Wu L."/>
            <person name="Ma J."/>
        </authorList>
    </citation>
    <scope>NUCLEOTIDE SEQUENCE [LARGE SCALE GENOMIC DNA]</scope>
    <source>
        <strain evidence="7">JCM 31290</strain>
    </source>
</reference>
<dbReference type="InterPro" id="IPR004474">
    <property type="entry name" value="LytR_CpsA_psr"/>
</dbReference>
<protein>
    <recommendedName>
        <fullName evidence="8">LytR family transcriptional regulator</fullName>
    </recommendedName>
</protein>
<keyword evidence="3" id="KW-0472">Membrane</keyword>
<keyword evidence="7" id="KW-1185">Reference proteome</keyword>
<feature type="domain" description="Cell envelope-related transcriptional attenuator" evidence="4">
    <location>
        <begin position="110"/>
        <end position="279"/>
    </location>
</feature>
<evidence type="ECO:0008006" key="8">
    <source>
        <dbReference type="Google" id="ProtNLM"/>
    </source>
</evidence>
<evidence type="ECO:0000313" key="6">
    <source>
        <dbReference type="EMBL" id="GAA4323403.1"/>
    </source>
</evidence>
<dbReference type="NCBIfam" id="TIGR00350">
    <property type="entry name" value="lytR_cpsA_psr"/>
    <property type="match status" value="1"/>
</dbReference>
<feature type="compositionally biased region" description="Basic and acidic residues" evidence="2">
    <location>
        <begin position="10"/>
        <end position="23"/>
    </location>
</feature>
<evidence type="ECO:0000259" key="5">
    <source>
        <dbReference type="Pfam" id="PF13399"/>
    </source>
</evidence>
<keyword evidence="3" id="KW-1133">Transmembrane helix</keyword>
<dbReference type="PANTHER" id="PTHR33392:SF6">
    <property type="entry name" value="POLYISOPRENYL-TEICHOIC ACID--PEPTIDOGLYCAN TEICHOIC ACID TRANSFERASE TAGU"/>
    <property type="match status" value="1"/>
</dbReference>
<evidence type="ECO:0000256" key="2">
    <source>
        <dbReference type="SAM" id="MobiDB-lite"/>
    </source>
</evidence>
<feature type="compositionally biased region" description="Low complexity" evidence="2">
    <location>
        <begin position="476"/>
        <end position="493"/>
    </location>
</feature>
<feature type="transmembrane region" description="Helical" evidence="3">
    <location>
        <begin position="33"/>
        <end position="56"/>
    </location>
</feature>
<accession>A0ABP8GG76</accession>
<sequence length="513" mass="53074">MTVTSSRTTEPPRHRAAQRDGGRRRGRRRGRGVRVGPAVCLALLVLAAGGAGWLYLKLDGNISTFDSGGLSDDRPEAGSSKGVNVLVIGSDSRTGGNEALGGGDKNDIGRSDTAFLLHVYADHRHALAVSIPRDTLVTVPPCRLPDGNWTKTQPDTMFNAAYSVGQTAEGNPACTQNTVERLTGLRVDHTVVVDFKGFARLTEVVGGVRVCLPQDVYENDLDPHRTAPGKLLFPKGEQTVSGEKALDYVRLRHGIGDGSDIGRIKRQQAFVASLLKEVRSKGLTPTKLLPLADAATESLTVDPGLGSAEKLISFAMSLKDIDLHNTKFVTLPWRYEGSRVAIVQPDADALWAALKADRTIDGEDAGGKRTGAAGSATGSPSASATPVSGEGIDVAVYNGTTVPGLAARAAAALTADGFTVTGTATASAQDHATTVVEYGPGLEDRARTVAAAFPGAGLRSVTGSGISVVLGRSYADSPAASGSASPAPAAVPSEVADGARSADDNPCSNLSYG</sequence>
<dbReference type="PANTHER" id="PTHR33392">
    <property type="entry name" value="POLYISOPRENYL-TEICHOIC ACID--PEPTIDOGLYCAN TEICHOIC ACID TRANSFERASE TAGU"/>
    <property type="match status" value="1"/>
</dbReference>
<organism evidence="6 7">
    <name type="scientific">Streptomyces venetus</name>
    <dbReference type="NCBI Taxonomy" id="1701086"/>
    <lineage>
        <taxon>Bacteria</taxon>
        <taxon>Bacillati</taxon>
        <taxon>Actinomycetota</taxon>
        <taxon>Actinomycetes</taxon>
        <taxon>Kitasatosporales</taxon>
        <taxon>Streptomycetaceae</taxon>
        <taxon>Streptomyces</taxon>
    </lineage>
</organism>
<dbReference type="Pfam" id="PF03816">
    <property type="entry name" value="LytR_cpsA_psr"/>
    <property type="match status" value="1"/>
</dbReference>
<comment type="caution">
    <text evidence="6">The sequence shown here is derived from an EMBL/GenBank/DDBJ whole genome shotgun (WGS) entry which is preliminary data.</text>
</comment>
<evidence type="ECO:0000313" key="7">
    <source>
        <dbReference type="Proteomes" id="UP001501115"/>
    </source>
</evidence>
<dbReference type="InterPro" id="IPR027381">
    <property type="entry name" value="LytR/CpsA/Psr_C"/>
</dbReference>
<dbReference type="Proteomes" id="UP001501115">
    <property type="component" value="Unassembled WGS sequence"/>
</dbReference>
<feature type="region of interest" description="Disordered" evidence="2">
    <location>
        <begin position="362"/>
        <end position="387"/>
    </location>
</feature>
<dbReference type="Gene3D" id="3.30.70.2390">
    <property type="match status" value="1"/>
</dbReference>